<feature type="domain" description="ATP-grasp" evidence="14">
    <location>
        <begin position="221"/>
        <end position="474"/>
    </location>
</feature>
<dbReference type="GO" id="GO:0071160">
    <property type="term" value="F:cyanophycin synthetase activity (L-aspartate-adding)"/>
    <property type="evidence" value="ECO:0007669"/>
    <property type="project" value="UniProtKB-EC"/>
</dbReference>
<evidence type="ECO:0000256" key="4">
    <source>
        <dbReference type="ARBA" id="ARBA00012968"/>
    </source>
</evidence>
<keyword evidence="16" id="KW-1185">Reference proteome</keyword>
<dbReference type="InterPro" id="IPR018109">
    <property type="entry name" value="Folylpolyglutamate_synth_CS"/>
</dbReference>
<dbReference type="GO" id="GO:0005524">
    <property type="term" value="F:ATP binding"/>
    <property type="evidence" value="ECO:0007669"/>
    <property type="project" value="UniProtKB-UniRule"/>
</dbReference>
<reference evidence="15 16" key="1">
    <citation type="submission" date="2018-03" db="EMBL/GenBank/DDBJ databases">
        <title>Genomic Encyclopedia of Type Strains, Phase III (KMG-III): the genomes of soil and plant-associated and newly described type strains.</title>
        <authorList>
            <person name="Whitman W."/>
        </authorList>
    </citation>
    <scope>NUCLEOTIDE SEQUENCE [LARGE SCALE GENOMIC DNA]</scope>
    <source>
        <strain evidence="15 16">CGMCC 1.9313</strain>
    </source>
</reference>
<dbReference type="Pfam" id="PF02222">
    <property type="entry name" value="ATP-grasp"/>
    <property type="match status" value="1"/>
</dbReference>
<dbReference type="Pfam" id="PF02875">
    <property type="entry name" value="Mur_ligase_C"/>
    <property type="match status" value="1"/>
</dbReference>
<dbReference type="AlphaFoldDB" id="A0A2T0U7H3"/>
<dbReference type="InterPro" id="IPR003135">
    <property type="entry name" value="ATP-grasp_carboxylate-amine"/>
</dbReference>
<keyword evidence="7" id="KW-0436">Ligase</keyword>
<comment type="similarity">
    <text evidence="2">In the C-terminal section; belongs to the MurCDEF family.</text>
</comment>
<evidence type="ECO:0000256" key="7">
    <source>
        <dbReference type="ARBA" id="ARBA00022598"/>
    </source>
</evidence>
<dbReference type="InterPro" id="IPR011761">
    <property type="entry name" value="ATP-grasp"/>
</dbReference>
<dbReference type="PROSITE" id="PS50975">
    <property type="entry name" value="ATP_GRASP"/>
    <property type="match status" value="1"/>
</dbReference>
<comment type="caution">
    <text evidence="15">The sequence shown here is derived from an EMBL/GenBank/DDBJ whole genome shotgun (WGS) entry which is preliminary data.</text>
</comment>
<dbReference type="NCBIfam" id="TIGR02068">
    <property type="entry name" value="cya_phycin_syn"/>
    <property type="match status" value="1"/>
</dbReference>
<keyword evidence="9 13" id="KW-0067">ATP-binding</keyword>
<dbReference type="Gene3D" id="3.90.190.20">
    <property type="entry name" value="Mur ligase, C-terminal domain"/>
    <property type="match status" value="1"/>
</dbReference>
<keyword evidence="8 13" id="KW-0547">Nucleotide-binding</keyword>
<dbReference type="EC" id="6.3.2.30" evidence="4"/>
<dbReference type="Proteomes" id="UP000238034">
    <property type="component" value="Unassembled WGS sequence"/>
</dbReference>
<dbReference type="OrthoDB" id="9803907at2"/>
<dbReference type="Gene3D" id="3.30.470.20">
    <property type="entry name" value="ATP-grasp fold, B domain"/>
    <property type="match status" value="2"/>
</dbReference>
<dbReference type="InterPro" id="IPR011810">
    <property type="entry name" value="Cya_phycin_syn"/>
</dbReference>
<comment type="catalytic activity">
    <reaction evidence="12">
        <text>[L-4-(L-arginin-2-N-yl)aspartate](n) + L-aspartate + ATP = [L-4-(L-arginin-2-N-yl)aspartate](n)-L-aspartate + ADP + phosphate + H(+)</text>
        <dbReference type="Rhea" id="RHEA:13277"/>
        <dbReference type="Rhea" id="RHEA-COMP:13728"/>
        <dbReference type="Rhea" id="RHEA-COMP:13733"/>
        <dbReference type="ChEBI" id="CHEBI:15378"/>
        <dbReference type="ChEBI" id="CHEBI:29991"/>
        <dbReference type="ChEBI" id="CHEBI:30616"/>
        <dbReference type="ChEBI" id="CHEBI:43474"/>
        <dbReference type="ChEBI" id="CHEBI:137986"/>
        <dbReference type="ChEBI" id="CHEBI:137990"/>
        <dbReference type="ChEBI" id="CHEBI:456216"/>
        <dbReference type="EC" id="6.3.2.29"/>
    </reaction>
</comment>
<evidence type="ECO:0000256" key="2">
    <source>
        <dbReference type="ARBA" id="ARBA00009060"/>
    </source>
</evidence>
<evidence type="ECO:0000259" key="14">
    <source>
        <dbReference type="PROSITE" id="PS50975"/>
    </source>
</evidence>
<evidence type="ECO:0000256" key="11">
    <source>
        <dbReference type="ARBA" id="ARBA00048094"/>
    </source>
</evidence>
<sequence length="878" mass="96805">MEIQRIQVLKGPNIWSIKRKKLIQMRLDLQDLEQRPSNTIPGFRERIEQMIPSLYEHRCSEGHKGGFFERVKDGTWMGHIIEHIALEIQTLAGMFSGFGRTRSTNTPGVYNVVFSYVEEQVGVYAAKAAVRIAEALIAGTAYDLEKDIMEMRKLRDDVRFGPSTGSIIDEATARNIPYIRLNSGSLIQLGHGRNQIRLRATITDRTSNIAVDIACNKEETKRILNEQAIPVAQGMTVSSKEGLERAVSELGFPLVFKPLNGNHGRGATINVKNMTDAEAAFEHARKISPKVIAERFIQGHDFRVLVIDYKMVAAAMRKPAHVIGDGINNIRHLIDKENSDPRRGYGHENVLTEIVVDHDTESLLQKTGYTLDSIPHDGEVVYLKSTANLSTGGTSVDVTDLVHPLNVFVCERIAKVIGLDICGIDIMAANLSEPLKDTGGVVLEVNAAPGFRMHLSPSEGTPRNVAAPVLDMLYPAGRTSRIPIIAVTGTNGKTTTTRLISHIIRNNGYRVGYTTSDGIYIHDSLLKEGDTTGPASAAFVLQDPTVEFAVLETARGGILRAGLGFDNCDIAVLTNIQEDHLGISDINTLADLQRVKSVLIESVKADGWAILNADDEHCLKIGQNTNHCNVAYFSTAEENKAIADHCRKGGTAAFVEKGFITIKKGSWKIPLVRVDNIPITYGGTVTFMVQNALAAGLAAYSWGFKVSDIRSAMENFLPSVEHTPGRMNLFDFQTYKILVDYAHNPDGLLGIKPFILSTPASIRTGVISGTGDRRDDDIRKMGRIAAGIFDKIVICQERYLRGRTGEEISKLLTEGVREVNADKPVTVLRNSEEVWKFIIDNPRDGELITIISNTVENAYQKVNEHYQSNKKIELKKSS</sequence>
<evidence type="ECO:0000256" key="9">
    <source>
        <dbReference type="ARBA" id="ARBA00022840"/>
    </source>
</evidence>
<evidence type="ECO:0000256" key="6">
    <source>
        <dbReference type="ARBA" id="ARBA00022036"/>
    </source>
</evidence>
<dbReference type="PROSITE" id="PS01011">
    <property type="entry name" value="FOLYLPOLYGLU_SYNT_1"/>
    <property type="match status" value="1"/>
</dbReference>
<evidence type="ECO:0000256" key="3">
    <source>
        <dbReference type="ARBA" id="ARBA00011738"/>
    </source>
</evidence>
<dbReference type="InterPro" id="IPR036615">
    <property type="entry name" value="Mur_ligase_C_dom_sf"/>
</dbReference>
<dbReference type="RefSeq" id="WP_106292450.1">
    <property type="nucleotide sequence ID" value="NZ_PVTH01000003.1"/>
</dbReference>
<name>A0A2T0U7H3_9SPHI</name>
<dbReference type="SUPFAM" id="SSF53244">
    <property type="entry name" value="MurD-like peptide ligases, peptide-binding domain"/>
    <property type="match status" value="1"/>
</dbReference>
<dbReference type="Pfam" id="PF08245">
    <property type="entry name" value="Mur_ligase_M"/>
    <property type="match status" value="1"/>
</dbReference>
<evidence type="ECO:0000256" key="13">
    <source>
        <dbReference type="PROSITE-ProRule" id="PRU00409"/>
    </source>
</evidence>
<evidence type="ECO:0000256" key="8">
    <source>
        <dbReference type="ARBA" id="ARBA00022741"/>
    </source>
</evidence>
<comment type="function">
    <text evidence="1">Catalyzes the ATP-dependent polymerization of arginine and aspartate to multi-L-arginyl-poly-L-aspartic acid (cyanophycin; a water-insoluble reserve polymer).</text>
</comment>
<evidence type="ECO:0000256" key="5">
    <source>
        <dbReference type="ARBA" id="ARBA00013005"/>
    </source>
</evidence>
<dbReference type="GO" id="GO:0071161">
    <property type="term" value="F:cyanophycin synthetase activity (L-arginine-adding)"/>
    <property type="evidence" value="ECO:0007669"/>
    <property type="project" value="UniProtKB-EC"/>
</dbReference>
<dbReference type="GO" id="GO:0004326">
    <property type="term" value="F:tetrahydrofolylpolyglutamate synthase activity"/>
    <property type="evidence" value="ECO:0007669"/>
    <property type="project" value="InterPro"/>
</dbReference>
<dbReference type="NCBIfam" id="NF010623">
    <property type="entry name" value="PRK14016.1"/>
    <property type="match status" value="1"/>
</dbReference>
<evidence type="ECO:0000256" key="10">
    <source>
        <dbReference type="ARBA" id="ARBA00031353"/>
    </source>
</evidence>
<gene>
    <name evidence="15" type="ORF">B0I27_103344</name>
</gene>
<evidence type="ECO:0000313" key="15">
    <source>
        <dbReference type="EMBL" id="PRY53871.1"/>
    </source>
</evidence>
<comment type="subunit">
    <text evidence="3">Homodimer.</text>
</comment>
<protein>
    <recommendedName>
        <fullName evidence="6">Cyanophycin synthetase</fullName>
        <ecNumber evidence="5">6.3.2.29</ecNumber>
        <ecNumber evidence="4">6.3.2.30</ecNumber>
    </recommendedName>
    <alternativeName>
        <fullName evidence="10">Cyanophycin synthase</fullName>
    </alternativeName>
</protein>
<dbReference type="Gene3D" id="3.40.1190.10">
    <property type="entry name" value="Mur-like, catalytic domain"/>
    <property type="match status" value="1"/>
</dbReference>
<dbReference type="SUPFAM" id="SSF56059">
    <property type="entry name" value="Glutathione synthetase ATP-binding domain-like"/>
    <property type="match status" value="1"/>
</dbReference>
<dbReference type="InterPro" id="IPR044019">
    <property type="entry name" value="Cyanophycin_syn_N"/>
</dbReference>
<proteinExistence type="inferred from homology"/>
<dbReference type="GO" id="GO:0046872">
    <property type="term" value="F:metal ion binding"/>
    <property type="evidence" value="ECO:0007669"/>
    <property type="project" value="InterPro"/>
</dbReference>
<evidence type="ECO:0000313" key="16">
    <source>
        <dbReference type="Proteomes" id="UP000238034"/>
    </source>
</evidence>
<dbReference type="EC" id="6.3.2.29" evidence="5"/>
<dbReference type="PANTHER" id="PTHR23135:SF18">
    <property type="entry name" value="CYANOPHYCIN SYNTHETASE"/>
    <property type="match status" value="1"/>
</dbReference>
<evidence type="ECO:0000256" key="1">
    <source>
        <dbReference type="ARBA" id="ARBA00003184"/>
    </source>
</evidence>
<dbReference type="SUPFAM" id="SSF53623">
    <property type="entry name" value="MurD-like peptide ligases, catalytic domain"/>
    <property type="match status" value="1"/>
</dbReference>
<accession>A0A2T0U7H3</accession>
<comment type="catalytic activity">
    <reaction evidence="11">
        <text>[L-4-(L-arginin-2-N-yl)aspartate](n)-L-aspartate + L-arginine + ATP = [L-4-(L-arginin-2-N-yl)aspartate](n+1) + ADP + phosphate + H(+)</text>
        <dbReference type="Rhea" id="RHEA:23888"/>
        <dbReference type="Rhea" id="RHEA-COMP:13732"/>
        <dbReference type="Rhea" id="RHEA-COMP:13733"/>
        <dbReference type="ChEBI" id="CHEBI:15378"/>
        <dbReference type="ChEBI" id="CHEBI:30616"/>
        <dbReference type="ChEBI" id="CHEBI:32682"/>
        <dbReference type="ChEBI" id="CHEBI:43474"/>
        <dbReference type="ChEBI" id="CHEBI:137986"/>
        <dbReference type="ChEBI" id="CHEBI:137990"/>
        <dbReference type="ChEBI" id="CHEBI:456216"/>
        <dbReference type="EC" id="6.3.2.30"/>
    </reaction>
</comment>
<dbReference type="InterPro" id="IPR004101">
    <property type="entry name" value="Mur_ligase_C"/>
</dbReference>
<evidence type="ECO:0000256" key="12">
    <source>
        <dbReference type="ARBA" id="ARBA00048425"/>
    </source>
</evidence>
<dbReference type="EMBL" id="PVTH01000003">
    <property type="protein sequence ID" value="PRY53871.1"/>
    <property type="molecule type" value="Genomic_DNA"/>
</dbReference>
<dbReference type="PANTHER" id="PTHR23135">
    <property type="entry name" value="MUR LIGASE FAMILY MEMBER"/>
    <property type="match status" value="1"/>
</dbReference>
<dbReference type="InterPro" id="IPR013221">
    <property type="entry name" value="Mur_ligase_cen"/>
</dbReference>
<dbReference type="InterPro" id="IPR036565">
    <property type="entry name" value="Mur-like_cat_sf"/>
</dbReference>
<dbReference type="Pfam" id="PF18921">
    <property type="entry name" value="Cyanophycin_syn"/>
    <property type="match status" value="1"/>
</dbReference>
<organism evidence="15 16">
    <name type="scientific">Arcticibacter pallidicorallinus</name>
    <dbReference type="NCBI Taxonomy" id="1259464"/>
    <lineage>
        <taxon>Bacteria</taxon>
        <taxon>Pseudomonadati</taxon>
        <taxon>Bacteroidota</taxon>
        <taxon>Sphingobacteriia</taxon>
        <taxon>Sphingobacteriales</taxon>
        <taxon>Sphingobacteriaceae</taxon>
        <taxon>Arcticibacter</taxon>
    </lineage>
</organism>